<evidence type="ECO:0000313" key="2">
    <source>
        <dbReference type="Proteomes" id="UP001589896"/>
    </source>
</evidence>
<evidence type="ECO:0008006" key="3">
    <source>
        <dbReference type="Google" id="ProtNLM"/>
    </source>
</evidence>
<dbReference type="SUPFAM" id="SSF74650">
    <property type="entry name" value="Galactose mutarotase-like"/>
    <property type="match status" value="1"/>
</dbReference>
<gene>
    <name evidence="1" type="ORF">ACFFGH_13120</name>
</gene>
<keyword evidence="2" id="KW-1185">Reference proteome</keyword>
<dbReference type="Gene3D" id="2.70.98.10">
    <property type="match status" value="1"/>
</dbReference>
<sequence length="328" mass="34939">MPELRWSHGRAAFSPTAAMLVSAEFLLPDGPFSPFASRAWDADDPALSELPGHLRVLGGDFICVPFGSAPGPGSPMPGWEAFEHLPPDEPPHGHSAEEDWGVEDPGPDAVRFALEYPPGSAVERLERTVRGVPGSPALQFSLTITARRPALMPVGVHPIFRMPDPPARVHIEAGFDVGFGYPGALDGAAVRPGAEFRNLGEAGGADLSRLPLGPPVDDVVLLGGCTGPVRLAYPDERARVELDWDCTVLPSLMLWISDRALDGQPWNRAYRGIGVEPVAAAFDLPSRVSAGENPLGQRGVRTAVALDPVRPVTIRYSVSAHPFDLGVI</sequence>
<protein>
    <recommendedName>
        <fullName evidence="3">Aldose 1-epimerase</fullName>
    </recommendedName>
</protein>
<name>A0ABV6RP78_9GAMM</name>
<dbReference type="RefSeq" id="WP_386668931.1">
    <property type="nucleotide sequence ID" value="NZ_JBHLTG010000002.1"/>
</dbReference>
<organism evidence="1 2">
    <name type="scientific">Lysobacter korlensis</name>
    <dbReference type="NCBI Taxonomy" id="553636"/>
    <lineage>
        <taxon>Bacteria</taxon>
        <taxon>Pseudomonadati</taxon>
        <taxon>Pseudomonadota</taxon>
        <taxon>Gammaproteobacteria</taxon>
        <taxon>Lysobacterales</taxon>
        <taxon>Lysobacteraceae</taxon>
        <taxon>Lysobacter</taxon>
    </lineage>
</organism>
<comment type="caution">
    <text evidence="1">The sequence shown here is derived from an EMBL/GenBank/DDBJ whole genome shotgun (WGS) entry which is preliminary data.</text>
</comment>
<dbReference type="EMBL" id="JBHLTG010000002">
    <property type="protein sequence ID" value="MFC0678784.1"/>
    <property type="molecule type" value="Genomic_DNA"/>
</dbReference>
<dbReference type="InterPro" id="IPR011013">
    <property type="entry name" value="Gal_mutarotase_sf_dom"/>
</dbReference>
<dbReference type="InterPro" id="IPR014718">
    <property type="entry name" value="GH-type_carb-bd"/>
</dbReference>
<reference evidence="1 2" key="1">
    <citation type="submission" date="2024-09" db="EMBL/GenBank/DDBJ databases">
        <authorList>
            <person name="Sun Q."/>
            <person name="Mori K."/>
        </authorList>
    </citation>
    <scope>NUCLEOTIDE SEQUENCE [LARGE SCALE GENOMIC DNA]</scope>
    <source>
        <strain evidence="1 2">KCTC 23076</strain>
    </source>
</reference>
<accession>A0ABV6RP78</accession>
<dbReference type="Proteomes" id="UP001589896">
    <property type="component" value="Unassembled WGS sequence"/>
</dbReference>
<evidence type="ECO:0000313" key="1">
    <source>
        <dbReference type="EMBL" id="MFC0678784.1"/>
    </source>
</evidence>
<proteinExistence type="predicted"/>